<organism evidence="2 3">
    <name type="scientific">Portunus trituberculatus</name>
    <name type="common">Swimming crab</name>
    <name type="synonym">Neptunus trituberculatus</name>
    <dbReference type="NCBI Taxonomy" id="210409"/>
    <lineage>
        <taxon>Eukaryota</taxon>
        <taxon>Metazoa</taxon>
        <taxon>Ecdysozoa</taxon>
        <taxon>Arthropoda</taxon>
        <taxon>Crustacea</taxon>
        <taxon>Multicrustacea</taxon>
        <taxon>Malacostraca</taxon>
        <taxon>Eumalacostraca</taxon>
        <taxon>Eucarida</taxon>
        <taxon>Decapoda</taxon>
        <taxon>Pleocyemata</taxon>
        <taxon>Brachyura</taxon>
        <taxon>Eubrachyura</taxon>
        <taxon>Portunoidea</taxon>
        <taxon>Portunidae</taxon>
        <taxon>Portuninae</taxon>
        <taxon>Portunus</taxon>
    </lineage>
</organism>
<comment type="caution">
    <text evidence="2">The sequence shown here is derived from an EMBL/GenBank/DDBJ whole genome shotgun (WGS) entry which is preliminary data.</text>
</comment>
<feature type="region of interest" description="Disordered" evidence="1">
    <location>
        <begin position="69"/>
        <end position="158"/>
    </location>
</feature>
<gene>
    <name evidence="2" type="ORF">E2C01_015257</name>
</gene>
<dbReference type="AlphaFoldDB" id="A0A5B7DM93"/>
<dbReference type="EMBL" id="VSRR010001066">
    <property type="protein sequence ID" value="MPC22247.1"/>
    <property type="molecule type" value="Genomic_DNA"/>
</dbReference>
<feature type="compositionally biased region" description="Basic and acidic residues" evidence="1">
    <location>
        <begin position="93"/>
        <end position="102"/>
    </location>
</feature>
<reference evidence="2 3" key="1">
    <citation type="submission" date="2019-05" db="EMBL/GenBank/DDBJ databases">
        <title>Another draft genome of Portunus trituberculatus and its Hox gene families provides insights of decapod evolution.</title>
        <authorList>
            <person name="Jeong J.-H."/>
            <person name="Song I."/>
            <person name="Kim S."/>
            <person name="Choi T."/>
            <person name="Kim D."/>
            <person name="Ryu S."/>
            <person name="Kim W."/>
        </authorList>
    </citation>
    <scope>NUCLEOTIDE SEQUENCE [LARGE SCALE GENOMIC DNA]</scope>
    <source>
        <tissue evidence="2">Muscle</tissue>
    </source>
</reference>
<evidence type="ECO:0000313" key="2">
    <source>
        <dbReference type="EMBL" id="MPC22247.1"/>
    </source>
</evidence>
<accession>A0A5B7DM93</accession>
<proteinExistence type="predicted"/>
<evidence type="ECO:0000256" key="1">
    <source>
        <dbReference type="SAM" id="MobiDB-lite"/>
    </source>
</evidence>
<sequence>MKCGGCRTCPAGASLPGAGHSCRKSLVTNFASAHPVGPRHLPRITTLRHASTSSFSYAGGDMRTSTTLFHSPLHTCTERNSGVEEPKSGGVEELPHPEDRRGHSGSARRVREPCSAWCEDPSSPEGEMTTAQGNTGRRGRHHTCGPALTGSRNNNAPAATTRPTAIWTAGLTPCLCGRHSNGTLY</sequence>
<evidence type="ECO:0000313" key="3">
    <source>
        <dbReference type="Proteomes" id="UP000324222"/>
    </source>
</evidence>
<protein>
    <submittedName>
        <fullName evidence="2">Uncharacterized protein</fullName>
    </submittedName>
</protein>
<name>A0A5B7DM93_PORTR</name>
<dbReference type="Proteomes" id="UP000324222">
    <property type="component" value="Unassembled WGS sequence"/>
</dbReference>
<keyword evidence="3" id="KW-1185">Reference proteome</keyword>